<keyword evidence="1" id="KW-0175">Coiled coil</keyword>
<feature type="coiled-coil region" evidence="1">
    <location>
        <begin position="228"/>
        <end position="255"/>
    </location>
</feature>
<gene>
    <name evidence="3" type="ORF">ACOF00016_LOCUS834</name>
</gene>
<feature type="region of interest" description="Disordered" evidence="2">
    <location>
        <begin position="1"/>
        <end position="64"/>
    </location>
</feature>
<feature type="compositionally biased region" description="Polar residues" evidence="2">
    <location>
        <begin position="17"/>
        <end position="40"/>
    </location>
</feature>
<reference evidence="3" key="1">
    <citation type="submission" date="2021-01" db="EMBL/GenBank/DDBJ databases">
        <authorList>
            <person name="Corre E."/>
            <person name="Pelletier E."/>
            <person name="Niang G."/>
            <person name="Scheremetjew M."/>
            <person name="Finn R."/>
            <person name="Kale V."/>
            <person name="Holt S."/>
            <person name="Cochrane G."/>
            <person name="Meng A."/>
            <person name="Brown T."/>
            <person name="Cohen L."/>
        </authorList>
    </citation>
    <scope>NUCLEOTIDE SEQUENCE</scope>
    <source>
        <strain evidence="3">CCMP127</strain>
    </source>
</reference>
<dbReference type="EMBL" id="HBIM01000960">
    <property type="protein sequence ID" value="CAE0402553.1"/>
    <property type="molecule type" value="Transcribed_RNA"/>
</dbReference>
<dbReference type="AlphaFoldDB" id="A0A7S3KXJ7"/>
<evidence type="ECO:0000256" key="2">
    <source>
        <dbReference type="SAM" id="MobiDB-lite"/>
    </source>
</evidence>
<protein>
    <submittedName>
        <fullName evidence="3">Uncharacterized protein</fullName>
    </submittedName>
</protein>
<accession>A0A7S3KXJ7</accession>
<organism evidence="3">
    <name type="scientific">Amphora coffeiformis</name>
    <dbReference type="NCBI Taxonomy" id="265554"/>
    <lineage>
        <taxon>Eukaryota</taxon>
        <taxon>Sar</taxon>
        <taxon>Stramenopiles</taxon>
        <taxon>Ochrophyta</taxon>
        <taxon>Bacillariophyta</taxon>
        <taxon>Bacillariophyceae</taxon>
        <taxon>Bacillariophycidae</taxon>
        <taxon>Thalassiophysales</taxon>
        <taxon>Catenulaceae</taxon>
        <taxon>Amphora</taxon>
    </lineage>
</organism>
<sequence>MNTGFSSNATPAGVGSLSPNKNDQKMPSRTPSQTPSASQKASDAHSASGGGATTGTPYSVGKAEKVPWSPEQLKILQESFVSCDDGNEDAEESEEELLASNENAELNTLLYTFNEYKSIKDAGILDLPNATYDLFQKGTIPIEDMFIQHGQNAKPPTIDEFIEICARNIYTSLIAAAGYTTIIPKDEAVLAKAASFDDAAKRTKGLEQSGSTKLQTISQLHSATAAELDDVERQRKILDQRIEELKRRKTEFEQVLYSHQAVHAKASYDLKVCTFLRDYASVIGNAIKTIRKFHDTEEDRSNLPFAKYVKPEDFSRDVLQLREEKDFLNLTIRKCMIIAHAAEFFGYQYSYAWRNAAKGENYHGPVKIYAKMSKKECILAVCKMVDFNLSEAGIEELDKKMQLQMAKTKASSKPRVARAKARQAKFKKPKKPVTKEVEQAQKSLIEVSTPAQVAAAAASGEGFYETLLSFHSPQAMKAPPADGSK</sequence>
<evidence type="ECO:0000256" key="1">
    <source>
        <dbReference type="SAM" id="Coils"/>
    </source>
</evidence>
<feature type="compositionally biased region" description="Polar residues" evidence="2">
    <location>
        <begin position="1"/>
        <end position="10"/>
    </location>
</feature>
<evidence type="ECO:0000313" key="3">
    <source>
        <dbReference type="EMBL" id="CAE0402553.1"/>
    </source>
</evidence>
<proteinExistence type="predicted"/>
<name>A0A7S3KXJ7_9STRA</name>